<name>A0A502GZH0_9BACT</name>
<comment type="caution">
    <text evidence="2">The sequence shown here is derived from an EMBL/GenBank/DDBJ whole genome shotgun (WGS) entry which is preliminary data.</text>
</comment>
<protein>
    <submittedName>
        <fullName evidence="2">Uncharacterized protein</fullName>
    </submittedName>
</protein>
<organism evidence="2 3">
    <name type="scientific">Hymenobacter nivis</name>
    <dbReference type="NCBI Taxonomy" id="1850093"/>
    <lineage>
        <taxon>Bacteria</taxon>
        <taxon>Pseudomonadati</taxon>
        <taxon>Bacteroidota</taxon>
        <taxon>Cytophagia</taxon>
        <taxon>Cytophagales</taxon>
        <taxon>Hymenobacteraceae</taxon>
        <taxon>Hymenobacter</taxon>
    </lineage>
</organism>
<dbReference type="RefSeq" id="WP_140466171.1">
    <property type="nucleotide sequence ID" value="NZ_RCYZ01000003.1"/>
</dbReference>
<dbReference type="EMBL" id="RCYZ01000003">
    <property type="protein sequence ID" value="TPG66540.1"/>
    <property type="molecule type" value="Genomic_DNA"/>
</dbReference>
<keyword evidence="3" id="KW-1185">Reference proteome</keyword>
<sequence>MLRTRWLLAAALPLLGSCRPDSPLEVPPRLKPLLETLAAGYRPLNRQDTLSSFWAPDSLVADSTFQFTDAYRSRVLLRVRFVPASAATAAGLDTLRFRGTYLGLDKYTRPGYHWNFFPGRNPEPTVASTADEVPLRMALTYSWRLALLEHQAWPGTSVVHERNSYLMDYPFEAVATARVSDSVVRARLWAAGQPASARYALHLLPRRAAAQAHPAGGRPARYYPPRPAAPELPGA</sequence>
<proteinExistence type="predicted"/>
<feature type="region of interest" description="Disordered" evidence="1">
    <location>
        <begin position="213"/>
        <end position="235"/>
    </location>
</feature>
<reference evidence="2 3" key="1">
    <citation type="journal article" date="2019" name="Environ. Microbiol.">
        <title>Species interactions and distinct microbial communities in high Arctic permafrost affected cryosols are associated with the CH4 and CO2 gas fluxes.</title>
        <authorList>
            <person name="Altshuler I."/>
            <person name="Hamel J."/>
            <person name="Turney S."/>
            <person name="Magnuson E."/>
            <person name="Levesque R."/>
            <person name="Greer C."/>
            <person name="Whyte L.G."/>
        </authorList>
    </citation>
    <scope>NUCLEOTIDE SEQUENCE [LARGE SCALE GENOMIC DNA]</scope>
    <source>
        <strain evidence="2 3">S9.2P</strain>
    </source>
</reference>
<dbReference type="OrthoDB" id="9847536at2"/>
<evidence type="ECO:0000313" key="3">
    <source>
        <dbReference type="Proteomes" id="UP000317646"/>
    </source>
</evidence>
<gene>
    <name evidence="2" type="ORF">EAH73_09050</name>
</gene>
<evidence type="ECO:0000313" key="2">
    <source>
        <dbReference type="EMBL" id="TPG66540.1"/>
    </source>
</evidence>
<accession>A0A502GZH0</accession>
<feature type="compositionally biased region" description="Pro residues" evidence="1">
    <location>
        <begin position="222"/>
        <end position="235"/>
    </location>
</feature>
<dbReference type="Proteomes" id="UP000317646">
    <property type="component" value="Unassembled WGS sequence"/>
</dbReference>
<evidence type="ECO:0000256" key="1">
    <source>
        <dbReference type="SAM" id="MobiDB-lite"/>
    </source>
</evidence>
<dbReference type="AlphaFoldDB" id="A0A502GZH0"/>
<dbReference type="PROSITE" id="PS51257">
    <property type="entry name" value="PROKAR_LIPOPROTEIN"/>
    <property type="match status" value="1"/>
</dbReference>